<feature type="non-terminal residue" evidence="3">
    <location>
        <position position="101"/>
    </location>
</feature>
<protein>
    <recommendedName>
        <fullName evidence="5">SDR family NAD(P)-dependent oxidoreductase</fullName>
    </recommendedName>
</protein>
<dbReference type="SUPFAM" id="SSF51735">
    <property type="entry name" value="NAD(P)-binding Rossmann-fold domains"/>
    <property type="match status" value="1"/>
</dbReference>
<dbReference type="Pfam" id="PF00106">
    <property type="entry name" value="adh_short"/>
    <property type="match status" value="1"/>
</dbReference>
<organism evidence="3 4">
    <name type="scientific">Ricinus communis</name>
    <name type="common">Castor bean</name>
    <dbReference type="NCBI Taxonomy" id="3988"/>
    <lineage>
        <taxon>Eukaryota</taxon>
        <taxon>Viridiplantae</taxon>
        <taxon>Streptophyta</taxon>
        <taxon>Embryophyta</taxon>
        <taxon>Tracheophyta</taxon>
        <taxon>Spermatophyta</taxon>
        <taxon>Magnoliopsida</taxon>
        <taxon>eudicotyledons</taxon>
        <taxon>Gunneridae</taxon>
        <taxon>Pentapetalae</taxon>
        <taxon>rosids</taxon>
        <taxon>fabids</taxon>
        <taxon>Malpighiales</taxon>
        <taxon>Euphorbiaceae</taxon>
        <taxon>Acalyphoideae</taxon>
        <taxon>Acalypheae</taxon>
        <taxon>Ricinus</taxon>
    </lineage>
</organism>
<evidence type="ECO:0000313" key="4">
    <source>
        <dbReference type="Proteomes" id="UP000008311"/>
    </source>
</evidence>
<proteinExistence type="inferred from homology"/>
<keyword evidence="4" id="KW-1185">Reference proteome</keyword>
<dbReference type="Proteomes" id="UP000008311">
    <property type="component" value="Unassembled WGS sequence"/>
</dbReference>
<dbReference type="InterPro" id="IPR002347">
    <property type="entry name" value="SDR_fam"/>
</dbReference>
<dbReference type="AlphaFoldDB" id="B9TBU7"/>
<dbReference type="Gene3D" id="3.40.50.720">
    <property type="entry name" value="NAD(P)-binding Rossmann-like Domain"/>
    <property type="match status" value="1"/>
</dbReference>
<gene>
    <name evidence="3" type="ORF">RCOM_0049650</name>
</gene>
<dbReference type="PANTHER" id="PTHR42820:SF1">
    <property type="entry name" value="SHORT-CHAIN DEHYDROGENASE_REDUCTASE FAMILY PROTEIN"/>
    <property type="match status" value="1"/>
</dbReference>
<reference evidence="4" key="1">
    <citation type="journal article" date="2010" name="Nat. Biotechnol.">
        <title>Draft genome sequence of the oilseed species Ricinus communis.</title>
        <authorList>
            <person name="Chan A.P."/>
            <person name="Crabtree J."/>
            <person name="Zhao Q."/>
            <person name="Lorenzi H."/>
            <person name="Orvis J."/>
            <person name="Puiu D."/>
            <person name="Melake-Berhan A."/>
            <person name="Jones K.M."/>
            <person name="Redman J."/>
            <person name="Chen G."/>
            <person name="Cahoon E.B."/>
            <person name="Gedil M."/>
            <person name="Stanke M."/>
            <person name="Haas B.J."/>
            <person name="Wortman J.R."/>
            <person name="Fraser-Liggett C.M."/>
            <person name="Ravel J."/>
            <person name="Rabinowicz P.D."/>
        </authorList>
    </citation>
    <scope>NUCLEOTIDE SEQUENCE [LARGE SCALE GENOMIC DNA]</scope>
    <source>
        <strain evidence="4">cv. Hale</strain>
    </source>
</reference>
<evidence type="ECO:0000256" key="1">
    <source>
        <dbReference type="ARBA" id="ARBA00006484"/>
    </source>
</evidence>
<feature type="compositionally biased region" description="Basic and acidic residues" evidence="2">
    <location>
        <begin position="1"/>
        <end position="10"/>
    </location>
</feature>
<dbReference type="InParanoid" id="B9TBU7"/>
<evidence type="ECO:0000313" key="3">
    <source>
        <dbReference type="EMBL" id="EEF26664.1"/>
    </source>
</evidence>
<accession>B9TBU7</accession>
<evidence type="ECO:0008006" key="5">
    <source>
        <dbReference type="Google" id="ProtNLM"/>
    </source>
</evidence>
<dbReference type="InterPro" id="IPR036291">
    <property type="entry name" value="NAD(P)-bd_dom_sf"/>
</dbReference>
<dbReference type="EMBL" id="EQ976759">
    <property type="protein sequence ID" value="EEF26664.1"/>
    <property type="molecule type" value="Genomic_DNA"/>
</dbReference>
<name>B9TBU7_RICCO</name>
<feature type="region of interest" description="Disordered" evidence="2">
    <location>
        <begin position="1"/>
        <end position="21"/>
    </location>
</feature>
<evidence type="ECO:0000256" key="2">
    <source>
        <dbReference type="SAM" id="MobiDB-lite"/>
    </source>
</evidence>
<dbReference type="PANTHER" id="PTHR42820">
    <property type="entry name" value="SHORT-CHAIN DEHYDROGENASE REDUCTASE"/>
    <property type="match status" value="1"/>
</dbReference>
<comment type="similarity">
    <text evidence="1">Belongs to the short-chain dehydrogenases/reductases (SDR) family.</text>
</comment>
<sequence>MQTTSADRKGSAPHLADAPLRDHTRQGHLLMDLNLKDQKVIVTAGAQGIGLAITAAFVEAGAHVHICDVSEDFLASARARFGHAPVSYSRTDVSSEREVDA</sequence>